<comment type="similarity">
    <text evidence="1 4">Belongs to the peptidase A1 family.</text>
</comment>
<name>A0A0D2P727_HYPSF</name>
<evidence type="ECO:0000256" key="2">
    <source>
        <dbReference type="ARBA" id="ARBA00022750"/>
    </source>
</evidence>
<dbReference type="OMA" id="IHIMEHW"/>
<dbReference type="Gene3D" id="2.40.70.10">
    <property type="entry name" value="Acid Proteases"/>
    <property type="match status" value="2"/>
</dbReference>
<dbReference type="Pfam" id="PF00026">
    <property type="entry name" value="Asp"/>
    <property type="match status" value="1"/>
</dbReference>
<dbReference type="InterPro" id="IPR001969">
    <property type="entry name" value="Aspartic_peptidase_AS"/>
</dbReference>
<dbReference type="InterPro" id="IPR034164">
    <property type="entry name" value="Pepsin-like_dom"/>
</dbReference>
<dbReference type="PANTHER" id="PTHR47966">
    <property type="entry name" value="BETA-SITE APP-CLEAVING ENZYME, ISOFORM A-RELATED"/>
    <property type="match status" value="1"/>
</dbReference>
<feature type="domain" description="Peptidase A1" evidence="6">
    <location>
        <begin position="81"/>
        <end position="400"/>
    </location>
</feature>
<dbReference type="Proteomes" id="UP000054270">
    <property type="component" value="Unassembled WGS sequence"/>
</dbReference>
<keyword evidence="5" id="KW-0732">Signal</keyword>
<feature type="active site" evidence="3">
    <location>
        <position position="99"/>
    </location>
</feature>
<organism evidence="7 8">
    <name type="scientific">Hypholoma sublateritium (strain FD-334 SS-4)</name>
    <dbReference type="NCBI Taxonomy" id="945553"/>
    <lineage>
        <taxon>Eukaryota</taxon>
        <taxon>Fungi</taxon>
        <taxon>Dikarya</taxon>
        <taxon>Basidiomycota</taxon>
        <taxon>Agaricomycotina</taxon>
        <taxon>Agaricomycetes</taxon>
        <taxon>Agaricomycetidae</taxon>
        <taxon>Agaricales</taxon>
        <taxon>Agaricineae</taxon>
        <taxon>Strophariaceae</taxon>
        <taxon>Hypholoma</taxon>
    </lineage>
</organism>
<protein>
    <recommendedName>
        <fullName evidence="6">Peptidase A1 domain-containing protein</fullName>
    </recommendedName>
</protein>
<dbReference type="PRINTS" id="PR00792">
    <property type="entry name" value="PEPSIN"/>
</dbReference>
<dbReference type="CDD" id="cd05471">
    <property type="entry name" value="pepsin_like"/>
    <property type="match status" value="1"/>
</dbReference>
<sequence>MFLTTLLPALLLALCVVAKPVALRSGSSHSLPISKRLNTTSIHNLVHHDQLRAKYLKSRACFNGGLDTRTNQPVENQAVQYIATIGVGSPITNFSLAVDTGSSNTWIGADTDNPYVKTSSSSATSNNVTVYYGSGSFSGTEYIDKVTLTPELVISKQSIGVASQSSGFSGIDGILGIGPVDLTAGTLSPSESASIPTLTDNLFAAGTIAYDSIAISFAPTTVESIINGEISWGATDSKKYTGSITYSPLTSTSPASEYWGVDISVVYGKSHTVVSETAGIVDTGTTLILFATDYYKKYKSATGATDDSTTGLIKFTSSQYSKLSSLFVTFGGETFELTANAQIWPRSLNTAIGGTSSSIYGVVSDLGSSSGEGLDFILGYTFLERFYSVYDTGNARVGLATTSHTTATSN</sequence>
<feature type="signal peptide" evidence="5">
    <location>
        <begin position="1"/>
        <end position="18"/>
    </location>
</feature>
<evidence type="ECO:0000256" key="5">
    <source>
        <dbReference type="SAM" id="SignalP"/>
    </source>
</evidence>
<keyword evidence="8" id="KW-1185">Reference proteome</keyword>
<dbReference type="OrthoDB" id="660550at2759"/>
<keyword evidence="4" id="KW-0378">Hydrolase</keyword>
<dbReference type="STRING" id="945553.A0A0D2P727"/>
<accession>A0A0D2P727</accession>
<keyword evidence="4" id="KW-0645">Protease</keyword>
<dbReference type="InterPro" id="IPR001461">
    <property type="entry name" value="Aspartic_peptidase_A1"/>
</dbReference>
<dbReference type="SUPFAM" id="SSF50630">
    <property type="entry name" value="Acid proteases"/>
    <property type="match status" value="1"/>
</dbReference>
<evidence type="ECO:0000256" key="4">
    <source>
        <dbReference type="RuleBase" id="RU000454"/>
    </source>
</evidence>
<evidence type="ECO:0000256" key="1">
    <source>
        <dbReference type="ARBA" id="ARBA00007447"/>
    </source>
</evidence>
<keyword evidence="2 4" id="KW-0064">Aspartyl protease</keyword>
<reference evidence="8" key="1">
    <citation type="submission" date="2014-04" db="EMBL/GenBank/DDBJ databases">
        <title>Evolutionary Origins and Diversification of the Mycorrhizal Mutualists.</title>
        <authorList>
            <consortium name="DOE Joint Genome Institute"/>
            <consortium name="Mycorrhizal Genomics Consortium"/>
            <person name="Kohler A."/>
            <person name="Kuo A."/>
            <person name="Nagy L.G."/>
            <person name="Floudas D."/>
            <person name="Copeland A."/>
            <person name="Barry K.W."/>
            <person name="Cichocki N."/>
            <person name="Veneault-Fourrey C."/>
            <person name="LaButti K."/>
            <person name="Lindquist E.A."/>
            <person name="Lipzen A."/>
            <person name="Lundell T."/>
            <person name="Morin E."/>
            <person name="Murat C."/>
            <person name="Riley R."/>
            <person name="Ohm R."/>
            <person name="Sun H."/>
            <person name="Tunlid A."/>
            <person name="Henrissat B."/>
            <person name="Grigoriev I.V."/>
            <person name="Hibbett D.S."/>
            <person name="Martin F."/>
        </authorList>
    </citation>
    <scope>NUCLEOTIDE SEQUENCE [LARGE SCALE GENOMIC DNA]</scope>
    <source>
        <strain evidence="8">FD-334 SS-4</strain>
    </source>
</reference>
<evidence type="ECO:0000259" key="6">
    <source>
        <dbReference type="PROSITE" id="PS51767"/>
    </source>
</evidence>
<gene>
    <name evidence="7" type="ORF">HYPSUDRAFT_63538</name>
</gene>
<dbReference type="GO" id="GO:0006508">
    <property type="term" value="P:proteolysis"/>
    <property type="evidence" value="ECO:0007669"/>
    <property type="project" value="UniProtKB-KW"/>
</dbReference>
<proteinExistence type="inferred from homology"/>
<dbReference type="PANTHER" id="PTHR47966:SF74">
    <property type="entry name" value="AGR407CP"/>
    <property type="match status" value="1"/>
</dbReference>
<feature type="chain" id="PRO_5002248602" description="Peptidase A1 domain-containing protein" evidence="5">
    <location>
        <begin position="19"/>
        <end position="410"/>
    </location>
</feature>
<dbReference type="InterPro" id="IPR021109">
    <property type="entry name" value="Peptidase_aspartic_dom_sf"/>
</dbReference>
<feature type="active site" evidence="3">
    <location>
        <position position="282"/>
    </location>
</feature>
<dbReference type="GO" id="GO:0004190">
    <property type="term" value="F:aspartic-type endopeptidase activity"/>
    <property type="evidence" value="ECO:0007669"/>
    <property type="project" value="UniProtKB-KW"/>
</dbReference>
<evidence type="ECO:0000256" key="3">
    <source>
        <dbReference type="PIRSR" id="PIRSR601461-1"/>
    </source>
</evidence>
<evidence type="ECO:0000313" key="8">
    <source>
        <dbReference type="Proteomes" id="UP000054270"/>
    </source>
</evidence>
<dbReference type="InterPro" id="IPR033121">
    <property type="entry name" value="PEPTIDASE_A1"/>
</dbReference>
<evidence type="ECO:0000313" key="7">
    <source>
        <dbReference type="EMBL" id="KJA26749.1"/>
    </source>
</evidence>
<dbReference type="EMBL" id="KN817526">
    <property type="protein sequence ID" value="KJA26749.1"/>
    <property type="molecule type" value="Genomic_DNA"/>
</dbReference>
<dbReference type="PROSITE" id="PS00141">
    <property type="entry name" value="ASP_PROTEASE"/>
    <property type="match status" value="2"/>
</dbReference>
<dbReference type="AlphaFoldDB" id="A0A0D2P727"/>
<dbReference type="PROSITE" id="PS51767">
    <property type="entry name" value="PEPTIDASE_A1"/>
    <property type="match status" value="1"/>
</dbReference>